<proteinExistence type="predicted"/>
<name>A0ABN1NZW1_9ACTN</name>
<evidence type="ECO:0000313" key="4">
    <source>
        <dbReference type="Proteomes" id="UP001500418"/>
    </source>
</evidence>
<feature type="chain" id="PRO_5045158600" evidence="2">
    <location>
        <begin position="42"/>
        <end position="72"/>
    </location>
</feature>
<feature type="signal peptide" evidence="2">
    <location>
        <begin position="1"/>
        <end position="41"/>
    </location>
</feature>
<evidence type="ECO:0000256" key="1">
    <source>
        <dbReference type="SAM" id="MobiDB-lite"/>
    </source>
</evidence>
<organism evidence="3 4">
    <name type="scientific">Streptomyces rhizosphaericus</name>
    <dbReference type="NCBI Taxonomy" id="114699"/>
    <lineage>
        <taxon>Bacteria</taxon>
        <taxon>Bacillati</taxon>
        <taxon>Actinomycetota</taxon>
        <taxon>Actinomycetes</taxon>
        <taxon>Kitasatosporales</taxon>
        <taxon>Streptomycetaceae</taxon>
        <taxon>Streptomyces</taxon>
        <taxon>Streptomyces violaceusniger group</taxon>
    </lineage>
</organism>
<comment type="caution">
    <text evidence="3">The sequence shown here is derived from an EMBL/GenBank/DDBJ whole genome shotgun (WGS) entry which is preliminary data.</text>
</comment>
<dbReference type="Proteomes" id="UP001500418">
    <property type="component" value="Unassembled WGS sequence"/>
</dbReference>
<feature type="region of interest" description="Disordered" evidence="1">
    <location>
        <begin position="49"/>
        <end position="72"/>
    </location>
</feature>
<dbReference type="EMBL" id="BAAAID010000005">
    <property type="protein sequence ID" value="GAA0920074.1"/>
    <property type="molecule type" value="Genomic_DNA"/>
</dbReference>
<keyword evidence="2" id="KW-0732">Signal</keyword>
<sequence>MTIADIAWATQSAAANVVAARGLKSPAAIALLITAATAASAAMDADHPVHAIYPPRGTPRGRTQPRDDAETA</sequence>
<reference evidence="3 4" key="1">
    <citation type="journal article" date="2019" name="Int. J. Syst. Evol. Microbiol.">
        <title>The Global Catalogue of Microorganisms (GCM) 10K type strain sequencing project: providing services to taxonomists for standard genome sequencing and annotation.</title>
        <authorList>
            <consortium name="The Broad Institute Genomics Platform"/>
            <consortium name="The Broad Institute Genome Sequencing Center for Infectious Disease"/>
            <person name="Wu L."/>
            <person name="Ma J."/>
        </authorList>
    </citation>
    <scope>NUCLEOTIDE SEQUENCE [LARGE SCALE GENOMIC DNA]</scope>
    <source>
        <strain evidence="3 4">JCM 11444</strain>
    </source>
</reference>
<gene>
    <name evidence="3" type="ORF">GCM10009575_012590</name>
</gene>
<keyword evidence="4" id="KW-1185">Reference proteome</keyword>
<evidence type="ECO:0000256" key="2">
    <source>
        <dbReference type="SAM" id="SignalP"/>
    </source>
</evidence>
<evidence type="ECO:0000313" key="3">
    <source>
        <dbReference type="EMBL" id="GAA0920074.1"/>
    </source>
</evidence>
<accession>A0ABN1NZW1</accession>
<protein>
    <submittedName>
        <fullName evidence="3">Uncharacterized protein</fullName>
    </submittedName>
</protein>